<gene>
    <name evidence="3" type="ORF">J2W56_005032</name>
</gene>
<feature type="chain" id="PRO_5045763637" evidence="2">
    <location>
        <begin position="26"/>
        <end position="381"/>
    </location>
</feature>
<keyword evidence="4" id="KW-1185">Reference proteome</keyword>
<name>A0ABU1XL32_9NOCA</name>
<feature type="compositionally biased region" description="Polar residues" evidence="1">
    <location>
        <begin position="134"/>
        <end position="147"/>
    </location>
</feature>
<feature type="compositionally biased region" description="Polar residues" evidence="1">
    <location>
        <begin position="102"/>
        <end position="115"/>
    </location>
</feature>
<protein>
    <submittedName>
        <fullName evidence="3">Uncharacterized protein</fullName>
    </submittedName>
</protein>
<feature type="region of interest" description="Disordered" evidence="1">
    <location>
        <begin position="21"/>
        <end position="231"/>
    </location>
</feature>
<accession>A0ABU1XL32</accession>
<proteinExistence type="predicted"/>
<sequence>MATTSLPLATAAAVATILASGTASAAPADQPSVPTTPAQPGATNEAPAQDNNNNGQGQNAPGTQENAPQTGTQQNGPQQNNNQQNGTQQNGPQRNGNPQPGVTTPNQPGVTTPNQPGVTTPQPGVTTPNQNTPKPDQNLASPTQPGVTTPRVAPLPVPGQGGQVQPAVVPDQPTPNGQADQLKPGQQSPDQTVGTPNKPQSQNGGNADTLRSQQGNSTPSQQAQWTSPSLQAAPAAPVVQMNGPHTEVGANVDGGGLLPGYVANTHHFSNLDGYVGTVGYSTPNGVGDAGVSVEFVEANKIKITSYTHATGFDDLKSENYVDTTEANAAKAAVEGWIKQQPGGAAALDAAAQIGRLPQGDFAPQTVNVAGATTQWGGTVQY</sequence>
<evidence type="ECO:0000313" key="4">
    <source>
        <dbReference type="Proteomes" id="UP001251217"/>
    </source>
</evidence>
<reference evidence="3 4" key="1">
    <citation type="submission" date="2023-07" db="EMBL/GenBank/DDBJ databases">
        <title>Sorghum-associated microbial communities from plants grown in Nebraska, USA.</title>
        <authorList>
            <person name="Schachtman D."/>
        </authorList>
    </citation>
    <scope>NUCLEOTIDE SEQUENCE [LARGE SCALE GENOMIC DNA]</scope>
    <source>
        <strain evidence="3 4">4272</strain>
    </source>
</reference>
<dbReference type="Proteomes" id="UP001251217">
    <property type="component" value="Unassembled WGS sequence"/>
</dbReference>
<evidence type="ECO:0000256" key="1">
    <source>
        <dbReference type="SAM" id="MobiDB-lite"/>
    </source>
</evidence>
<feature type="compositionally biased region" description="Polar residues" evidence="1">
    <location>
        <begin position="32"/>
        <end position="42"/>
    </location>
</feature>
<organism evidence="3 4">
    <name type="scientific">Nocardia kruczakiae</name>
    <dbReference type="NCBI Taxonomy" id="261477"/>
    <lineage>
        <taxon>Bacteria</taxon>
        <taxon>Bacillati</taxon>
        <taxon>Actinomycetota</taxon>
        <taxon>Actinomycetes</taxon>
        <taxon>Mycobacteriales</taxon>
        <taxon>Nocardiaceae</taxon>
        <taxon>Nocardia</taxon>
    </lineage>
</organism>
<evidence type="ECO:0000313" key="3">
    <source>
        <dbReference type="EMBL" id="MDR7171273.1"/>
    </source>
</evidence>
<feature type="compositionally biased region" description="Polar residues" evidence="1">
    <location>
        <begin position="174"/>
        <end position="230"/>
    </location>
</feature>
<comment type="caution">
    <text evidence="3">The sequence shown here is derived from an EMBL/GenBank/DDBJ whole genome shotgun (WGS) entry which is preliminary data.</text>
</comment>
<dbReference type="RefSeq" id="WP_310406031.1">
    <property type="nucleotide sequence ID" value="NZ_JAVDWW010000008.1"/>
</dbReference>
<dbReference type="EMBL" id="JAVDWW010000008">
    <property type="protein sequence ID" value="MDR7171273.1"/>
    <property type="molecule type" value="Genomic_DNA"/>
</dbReference>
<keyword evidence="2" id="KW-0732">Signal</keyword>
<evidence type="ECO:0000256" key="2">
    <source>
        <dbReference type="SAM" id="SignalP"/>
    </source>
</evidence>
<feature type="compositionally biased region" description="Low complexity" evidence="1">
    <location>
        <begin position="116"/>
        <end position="133"/>
    </location>
</feature>
<feature type="signal peptide" evidence="2">
    <location>
        <begin position="1"/>
        <end position="25"/>
    </location>
</feature>
<feature type="compositionally biased region" description="Low complexity" evidence="1">
    <location>
        <begin position="46"/>
        <end position="101"/>
    </location>
</feature>